<organism evidence="1 2">
    <name type="scientific">Corallococcus soli</name>
    <dbReference type="NCBI Taxonomy" id="2710757"/>
    <lineage>
        <taxon>Bacteria</taxon>
        <taxon>Pseudomonadati</taxon>
        <taxon>Myxococcota</taxon>
        <taxon>Myxococcia</taxon>
        <taxon>Myxococcales</taxon>
        <taxon>Cystobacterineae</taxon>
        <taxon>Myxococcaceae</taxon>
        <taxon>Corallococcus</taxon>
    </lineage>
</organism>
<dbReference type="InterPro" id="IPR021655">
    <property type="entry name" value="Put_metal-bd"/>
</dbReference>
<gene>
    <name evidence="1" type="ORF">G4177_21905</name>
</gene>
<name>A0ABR9PSC4_9BACT</name>
<evidence type="ECO:0000313" key="1">
    <source>
        <dbReference type="EMBL" id="MBE4750828.1"/>
    </source>
</evidence>
<dbReference type="RefSeq" id="WP_193428019.1">
    <property type="nucleotide sequence ID" value="NZ_CBCSIP010000245.1"/>
</dbReference>
<dbReference type="PROSITE" id="PS51257">
    <property type="entry name" value="PROKAR_LIPOPROTEIN"/>
    <property type="match status" value="1"/>
</dbReference>
<sequence>MRHLLLLLSLFALAGCQAPQDGVKVTVTATGFVPGCLRVTARDEASGETRSTMLGGKGTPSVGGSVLVGVVLPESWGTRLTLTAEAHEAPFVADQGCTGKVITSKEGAVSIVRGEAAKGRPPELTLALTATDQDGDGYVHEASGGTDCNDTPGIGDAIHPGALERCNGRDDDCNGDDDQTFFGLGVACAEDGGCSGRLECDLDNLKTTCKAPAPTLAWVDKDGDQVGRANVEPSRFCAPLTVPDAGYVPFTARHDDCDDTNPDVHPSAPEACNGRDDNCDGSQDNIAFEACTTLTSQCSGAQQCKGTSGEKECVATGPVPTWYPDQDLDGRGLASAATPSCTLQADAGYALLDGDCDDGNPFIHSAATELCDEQDNDCDGEKDEAQVCGATSSSWAVREVGPSNARTWHGISLYQDGGVWLAGTDSGRGVKPPDKVDFTLRPGLCAGTNPALFAVWANPTTGKAFLGGTEEKLSIQEATSLDCEPQLSINSGSPQAVIRGLMGFVDSEDPGEAQIFGVTTSGNGNAGATFLWNGHAATVPVQTPDTTLRGIHGLSPALMFAVGSYRSPSASAQGRILRYQPGELPSWGQHVDPPDAKALNAVWVVNPRLAYAVGYLGTFMKWDGATWSKQTGPSDSEQLTGVVAFGSNAIYVSSESGKLYRYYDGAWHTYDLGAPLHTLNGNRPDNIWAAGAQGKVFHYPAWSFPTPP</sequence>
<evidence type="ECO:0000313" key="2">
    <source>
        <dbReference type="Proteomes" id="UP001516472"/>
    </source>
</evidence>
<protein>
    <recommendedName>
        <fullName evidence="3">Lipoprotein</fullName>
    </recommendedName>
</protein>
<proteinExistence type="predicted"/>
<dbReference type="Proteomes" id="UP001516472">
    <property type="component" value="Unassembled WGS sequence"/>
</dbReference>
<accession>A0ABR9PSC4</accession>
<keyword evidence="2" id="KW-1185">Reference proteome</keyword>
<evidence type="ECO:0008006" key="3">
    <source>
        <dbReference type="Google" id="ProtNLM"/>
    </source>
</evidence>
<dbReference type="EMBL" id="JAAIYO010000006">
    <property type="protein sequence ID" value="MBE4750828.1"/>
    <property type="molecule type" value="Genomic_DNA"/>
</dbReference>
<comment type="caution">
    <text evidence="1">The sequence shown here is derived from an EMBL/GenBank/DDBJ whole genome shotgun (WGS) entry which is preliminary data.</text>
</comment>
<dbReference type="Pfam" id="PF11617">
    <property type="entry name" value="Cu-binding_MopE"/>
    <property type="match status" value="3"/>
</dbReference>
<reference evidence="1 2" key="1">
    <citation type="submission" date="2020-02" db="EMBL/GenBank/DDBJ databases">
        <authorList>
            <person name="Babadi Z.K."/>
            <person name="Risdian C."/>
            <person name="Ebrahimipour G.H."/>
            <person name="Wink J."/>
        </authorList>
    </citation>
    <scope>NUCLEOTIDE SEQUENCE [LARGE SCALE GENOMIC DNA]</scope>
    <source>
        <strain evidence="1 2">ZKHCc1 1396</strain>
    </source>
</reference>